<sequence>MTACAGNLPTQAIVMSVLPFGGRVARNVRCDNAKHVSSCNCNNSGSSYSVDPCMGACAFVCVNVCVKSRQMHPVLCSCVTRSNLKSGHCLISDVILVRIIVAVTLCNTHTPTDERYSVLPQYLMDCMTMTCRFPSEPPTYNSRVLLHGDELVLLCSYEHQTTNLICKRC</sequence>
<name>A0AAD9P2T6_RIDPI</name>
<organism evidence="1 2">
    <name type="scientific">Ridgeia piscesae</name>
    <name type="common">Tubeworm</name>
    <dbReference type="NCBI Taxonomy" id="27915"/>
    <lineage>
        <taxon>Eukaryota</taxon>
        <taxon>Metazoa</taxon>
        <taxon>Spiralia</taxon>
        <taxon>Lophotrochozoa</taxon>
        <taxon>Annelida</taxon>
        <taxon>Polychaeta</taxon>
        <taxon>Sedentaria</taxon>
        <taxon>Canalipalpata</taxon>
        <taxon>Sabellida</taxon>
        <taxon>Siboglinidae</taxon>
        <taxon>Ridgeia</taxon>
    </lineage>
</organism>
<dbReference type="Proteomes" id="UP001209878">
    <property type="component" value="Unassembled WGS sequence"/>
</dbReference>
<proteinExistence type="predicted"/>
<evidence type="ECO:0000313" key="2">
    <source>
        <dbReference type="Proteomes" id="UP001209878"/>
    </source>
</evidence>
<gene>
    <name evidence="1" type="ORF">NP493_179g03006</name>
</gene>
<reference evidence="1" key="1">
    <citation type="journal article" date="2023" name="Mol. Biol. Evol.">
        <title>Third-Generation Sequencing Reveals the Adaptive Role of the Epigenome in Three Deep-Sea Polychaetes.</title>
        <authorList>
            <person name="Perez M."/>
            <person name="Aroh O."/>
            <person name="Sun Y."/>
            <person name="Lan Y."/>
            <person name="Juniper S.K."/>
            <person name="Young C.R."/>
            <person name="Angers B."/>
            <person name="Qian P.Y."/>
        </authorList>
    </citation>
    <scope>NUCLEOTIDE SEQUENCE</scope>
    <source>
        <strain evidence="1">R07B-5</strain>
    </source>
</reference>
<dbReference type="EMBL" id="JAODUO010000178">
    <property type="protein sequence ID" value="KAK2187105.1"/>
    <property type="molecule type" value="Genomic_DNA"/>
</dbReference>
<protein>
    <submittedName>
        <fullName evidence="1">Uncharacterized protein</fullName>
    </submittedName>
</protein>
<comment type="caution">
    <text evidence="1">The sequence shown here is derived from an EMBL/GenBank/DDBJ whole genome shotgun (WGS) entry which is preliminary data.</text>
</comment>
<evidence type="ECO:0000313" key="1">
    <source>
        <dbReference type="EMBL" id="KAK2187105.1"/>
    </source>
</evidence>
<keyword evidence="2" id="KW-1185">Reference proteome</keyword>
<dbReference type="AlphaFoldDB" id="A0AAD9P2T6"/>
<accession>A0AAD9P2T6</accession>